<dbReference type="SMART" id="SM01360">
    <property type="entry name" value="A2M"/>
    <property type="match status" value="1"/>
</dbReference>
<dbReference type="Gene3D" id="2.60.40.690">
    <property type="entry name" value="Alpha-macroglobulin, receptor-binding domain"/>
    <property type="match status" value="1"/>
</dbReference>
<comment type="subcellular location">
    <subcellularLocation>
        <location evidence="1">Secreted</location>
    </subcellularLocation>
</comment>
<evidence type="ECO:0000259" key="11">
    <source>
        <dbReference type="SMART" id="SM01361"/>
    </source>
</evidence>
<dbReference type="PANTHER" id="PTHR11412:SF182">
    <property type="entry name" value="ALPHA-2-MACROGLOBULIN-LIKE PROTEIN 1"/>
    <property type="match status" value="1"/>
</dbReference>
<dbReference type="FunFam" id="1.50.10.20:FF:000001">
    <property type="entry name" value="CD109 isoform 1"/>
    <property type="match status" value="1"/>
</dbReference>
<dbReference type="SUPFAM" id="SSF49410">
    <property type="entry name" value="Alpha-macroglobulin receptor domain"/>
    <property type="match status" value="1"/>
</dbReference>
<feature type="domain" description="Alpha-2-macroglobulin bait region" evidence="9">
    <location>
        <begin position="93"/>
        <end position="239"/>
    </location>
</feature>
<keyword evidence="5" id="KW-0732">Signal</keyword>
<dbReference type="InterPro" id="IPR040839">
    <property type="entry name" value="MG4"/>
</dbReference>
<dbReference type="RefSeq" id="XP_030042987.1">
    <property type="nucleotide sequence ID" value="XM_030187127.1"/>
</dbReference>
<dbReference type="Pfam" id="PF07678">
    <property type="entry name" value="TED_complement"/>
    <property type="match status" value="1"/>
</dbReference>
<dbReference type="SMART" id="SM01361">
    <property type="entry name" value="A2M_recep"/>
    <property type="match status" value="1"/>
</dbReference>
<dbReference type="InterPro" id="IPR050473">
    <property type="entry name" value="A2M/Complement_sys"/>
</dbReference>
<dbReference type="SMART" id="SM01419">
    <property type="entry name" value="Thiol-ester_cl"/>
    <property type="match status" value="1"/>
</dbReference>
<evidence type="ECO:0000256" key="6">
    <source>
        <dbReference type="ARBA" id="ARBA00022900"/>
    </source>
</evidence>
<evidence type="ECO:0000256" key="3">
    <source>
        <dbReference type="ARBA" id="ARBA00022525"/>
    </source>
</evidence>
<keyword evidence="8" id="KW-0325">Glycoprotein</keyword>
<dbReference type="CDD" id="cd02897">
    <property type="entry name" value="A2M_2"/>
    <property type="match status" value="1"/>
</dbReference>
<keyword evidence="4" id="KW-0646">Protease inhibitor</keyword>
<proteinExistence type="inferred from homology"/>
<dbReference type="GO" id="GO:0004867">
    <property type="term" value="F:serine-type endopeptidase inhibitor activity"/>
    <property type="evidence" value="ECO:0007669"/>
    <property type="project" value="UniProtKB-KW"/>
</dbReference>
<dbReference type="Gene3D" id="2.20.130.20">
    <property type="match status" value="2"/>
</dbReference>
<dbReference type="Proteomes" id="UP000515156">
    <property type="component" value="Chromosome 14"/>
</dbReference>
<evidence type="ECO:0000256" key="4">
    <source>
        <dbReference type="ARBA" id="ARBA00022690"/>
    </source>
</evidence>
<dbReference type="InterPro" id="IPR014756">
    <property type="entry name" value="Ig_E-set"/>
</dbReference>
<dbReference type="PANTHER" id="PTHR11412">
    <property type="entry name" value="MACROGLOBULIN / COMPLEMENT"/>
    <property type="match status" value="1"/>
</dbReference>
<dbReference type="SUPFAM" id="SSF81296">
    <property type="entry name" value="E set domains"/>
    <property type="match status" value="1"/>
</dbReference>
<dbReference type="InterPro" id="IPR001599">
    <property type="entry name" value="Macroglobln_a2"/>
</dbReference>
<gene>
    <name evidence="13" type="primary">LOC115457626</name>
</gene>
<reference evidence="13" key="1">
    <citation type="submission" date="2025-08" db="UniProtKB">
        <authorList>
            <consortium name="RefSeq"/>
        </authorList>
    </citation>
    <scope>IDENTIFICATION</scope>
</reference>
<keyword evidence="12" id="KW-1185">Reference proteome</keyword>
<dbReference type="InterPro" id="IPR011626">
    <property type="entry name" value="Alpha-macroglobulin_TED"/>
</dbReference>
<dbReference type="InterPro" id="IPR036595">
    <property type="entry name" value="A-macroglobulin_rcpt-bd_sf"/>
</dbReference>
<name>A0A6P7WI66_9AMPH</name>
<dbReference type="InterPro" id="IPR047565">
    <property type="entry name" value="Alpha-macroglob_thiol-ester_cl"/>
</dbReference>
<dbReference type="SUPFAM" id="SSF48239">
    <property type="entry name" value="Terpenoid cyclases/Protein prenyltransferases"/>
    <property type="match status" value="1"/>
</dbReference>
<dbReference type="GeneID" id="115457626"/>
<dbReference type="InterPro" id="IPR041813">
    <property type="entry name" value="A2M_TED"/>
</dbReference>
<accession>A0A6P7WI66</accession>
<dbReference type="AlphaFoldDB" id="A0A6P7WI66"/>
<evidence type="ECO:0000259" key="10">
    <source>
        <dbReference type="SMART" id="SM01360"/>
    </source>
</evidence>
<evidence type="ECO:0000256" key="8">
    <source>
        <dbReference type="ARBA" id="ARBA00023180"/>
    </source>
</evidence>
<dbReference type="PROSITE" id="PS00477">
    <property type="entry name" value="ALPHA_2_MACROGLOBULIN"/>
    <property type="match status" value="1"/>
</dbReference>
<dbReference type="Gene3D" id="2.60.120.1540">
    <property type="match status" value="1"/>
</dbReference>
<dbReference type="Gene3D" id="2.60.40.1930">
    <property type="match status" value="1"/>
</dbReference>
<dbReference type="Pfam" id="PF07703">
    <property type="entry name" value="A2M_BRD"/>
    <property type="match status" value="1"/>
</dbReference>
<keyword evidence="3" id="KW-0964">Secreted</keyword>
<evidence type="ECO:0000256" key="2">
    <source>
        <dbReference type="ARBA" id="ARBA00010952"/>
    </source>
</evidence>
<dbReference type="OrthoDB" id="9998011at2759"/>
<dbReference type="Gene3D" id="1.50.10.20">
    <property type="match status" value="1"/>
</dbReference>
<evidence type="ECO:0000259" key="9">
    <source>
        <dbReference type="SMART" id="SM01359"/>
    </source>
</evidence>
<dbReference type="InterPro" id="IPR011625">
    <property type="entry name" value="A2M_N_BRD"/>
</dbReference>
<comment type="similarity">
    <text evidence="2">Belongs to the protease inhibitor I39 (alpha-2-macroglobulin) family.</text>
</comment>
<dbReference type="InterPro" id="IPR008930">
    <property type="entry name" value="Terpenoid_cyclase/PrenylTrfase"/>
</dbReference>
<dbReference type="Pfam" id="PF00207">
    <property type="entry name" value="A2M"/>
    <property type="match status" value="1"/>
</dbReference>
<dbReference type="SMART" id="SM01359">
    <property type="entry name" value="A2M_N_2"/>
    <property type="match status" value="1"/>
</dbReference>
<keyword evidence="6" id="KW-0722">Serine protease inhibitor</keyword>
<dbReference type="InterPro" id="IPR019742">
    <property type="entry name" value="MacrogloblnA2_CS"/>
</dbReference>
<dbReference type="Gene3D" id="2.60.40.10">
    <property type="entry name" value="Immunoglobulins"/>
    <property type="match status" value="1"/>
</dbReference>
<sequence>MRALDHNGLPLKLHQVFLDITAQSGRLVRYYTTDENGKVSFTLDTNEWGSAAVFLQGRVNLVDPPYSPGVPYVYYQNAYATVQPFYSNVESYLKIHRVRRKLACHLKDIQVEYTISRQDLQHHARSFVVNLVVTGKGGIVASAHKRRDVPRLGPVRGVIGFPVSDFGPAPRVLAFALLSQRRVVADSTVFQVNMCFKNKVSLRFSEKEELPGSSVGLELTAAPGSLCAVRAVDQSVLLMKPQAELSNQTVYNLFPYIYRAGYPWQVEEYDDDPCWNPFLRPRPLFPIASKVDQRFSIWRPWYSPEVDVFSLFKEGGLKILTNVDIKKPTTTVTCPPWIQLPNVILAEIAKSPASAEMAPTTTMQERARTYFPETWIWSLIPVGSSGKCSLPVTVPDTITQWKAMTFCTADVGFGISPTANLTAFKPFFVDLTLPYSIVRGENFNLKATIFNYLRECIKIQITLAESEDFLVAPCENCVYSTCLCQDSSITFSWDITATTLGEVNFTVSTEALHSEELCAGKRTVVPERGRTDTLIKPLLVRPEGVPGENTRSSLLCTSGSTVFEEVSLVIPQDIVKGSERAVISVLGDLMGSALQNLDRLIQMPYGCGEQNMVTFAPIIYVLQYLEKTGQLTDEIRTRANGYLVSGYQRELTYKHKDGSYSAFGSTDGDGNTWLTAFVAKCFGQAQHYIFIDENNVNDAITWLGSHQSSNGCFANIGRLFHTAMKGGVDDEISLTAYIVVALLEVGSLPDNSLVVNGFACLEAAGDTVTSIYTQALLAYAYTLIGNDVARATILDQLDQQAIESDGMLHWRYSTHVAENGFWEQPLSVDNELTAYVLLSLLSVQDTGSIDIGRASLIVRWLSRQQNAYGGFASTQDTVVALQALAKYSAMTFREDGELTVDVTVDLQYMFTVNKINRLLLQQQSLSYIPRQYSVSVTGDGCVLVLVTGRYNTPPHTIPSFALGVVTEPHACPGYAGTLLLHIHARYNGSRSTSNMAIIEVVMLSGYSPADDTKDVLLQYPLVRKVEIKSAIVYIYLDELNHKFRKFSFSARRDIVVGNLQPATVKVYDYYQPEENALTQYNAPC</sequence>
<evidence type="ECO:0000313" key="12">
    <source>
        <dbReference type="Proteomes" id="UP000515156"/>
    </source>
</evidence>
<dbReference type="Pfam" id="PF17789">
    <property type="entry name" value="MG4"/>
    <property type="match status" value="1"/>
</dbReference>
<dbReference type="KEGG" id="muo:115457626"/>
<dbReference type="Pfam" id="PF07677">
    <property type="entry name" value="A2M_recep"/>
    <property type="match status" value="1"/>
</dbReference>
<dbReference type="InParanoid" id="A0A6P7WI66"/>
<evidence type="ECO:0000256" key="1">
    <source>
        <dbReference type="ARBA" id="ARBA00004613"/>
    </source>
</evidence>
<evidence type="ECO:0000256" key="7">
    <source>
        <dbReference type="ARBA" id="ARBA00023157"/>
    </source>
</evidence>
<dbReference type="InterPro" id="IPR009048">
    <property type="entry name" value="A-macroglobulin_rcpt-bd"/>
</dbReference>
<feature type="domain" description="Alpha-2-macroglobulin" evidence="10">
    <location>
        <begin position="374"/>
        <end position="463"/>
    </location>
</feature>
<evidence type="ECO:0000256" key="5">
    <source>
        <dbReference type="ARBA" id="ARBA00022729"/>
    </source>
</evidence>
<protein>
    <submittedName>
        <fullName evidence="13">Alpha-2-macroglobulin-like protein 1</fullName>
    </submittedName>
</protein>
<keyword evidence="7" id="KW-1015">Disulfide bond</keyword>
<evidence type="ECO:0000313" key="13">
    <source>
        <dbReference type="RefSeq" id="XP_030042987.1"/>
    </source>
</evidence>
<feature type="domain" description="Alpha-macroglobulin receptor-binding" evidence="11">
    <location>
        <begin position="993"/>
        <end position="1080"/>
    </location>
</feature>
<dbReference type="GO" id="GO:0005615">
    <property type="term" value="C:extracellular space"/>
    <property type="evidence" value="ECO:0007669"/>
    <property type="project" value="InterPro"/>
</dbReference>
<organism evidence="12 13">
    <name type="scientific">Microcaecilia unicolor</name>
    <dbReference type="NCBI Taxonomy" id="1415580"/>
    <lineage>
        <taxon>Eukaryota</taxon>
        <taxon>Metazoa</taxon>
        <taxon>Chordata</taxon>
        <taxon>Craniata</taxon>
        <taxon>Vertebrata</taxon>
        <taxon>Euteleostomi</taxon>
        <taxon>Amphibia</taxon>
        <taxon>Gymnophiona</taxon>
        <taxon>Siphonopidae</taxon>
        <taxon>Microcaecilia</taxon>
    </lineage>
</organism>
<dbReference type="InterPro" id="IPR013783">
    <property type="entry name" value="Ig-like_fold"/>
</dbReference>